<feature type="compositionally biased region" description="Polar residues" evidence="1">
    <location>
        <begin position="475"/>
        <end position="493"/>
    </location>
</feature>
<feature type="compositionally biased region" description="Polar residues" evidence="1">
    <location>
        <begin position="555"/>
        <end position="567"/>
    </location>
</feature>
<feature type="region of interest" description="Disordered" evidence="1">
    <location>
        <begin position="1"/>
        <end position="23"/>
    </location>
</feature>
<feature type="region of interest" description="Disordered" evidence="1">
    <location>
        <begin position="313"/>
        <end position="393"/>
    </location>
</feature>
<feature type="compositionally biased region" description="Polar residues" evidence="1">
    <location>
        <begin position="252"/>
        <end position="269"/>
    </location>
</feature>
<feature type="region of interest" description="Disordered" evidence="1">
    <location>
        <begin position="89"/>
        <end position="139"/>
    </location>
</feature>
<feature type="compositionally biased region" description="Basic residues" evidence="1">
    <location>
        <begin position="225"/>
        <end position="234"/>
    </location>
</feature>
<feature type="compositionally biased region" description="Polar residues" evidence="1">
    <location>
        <begin position="692"/>
        <end position="706"/>
    </location>
</feature>
<feature type="compositionally biased region" description="Polar residues" evidence="1">
    <location>
        <begin position="372"/>
        <end position="387"/>
    </location>
</feature>
<evidence type="ECO:0000313" key="2">
    <source>
        <dbReference type="EMBL" id="CAB3263055.1"/>
    </source>
</evidence>
<gene>
    <name evidence="2" type="primary">LOC100187156</name>
</gene>
<feature type="region of interest" description="Disordered" evidence="1">
    <location>
        <begin position="436"/>
        <end position="459"/>
    </location>
</feature>
<feature type="region of interest" description="Disordered" evidence="1">
    <location>
        <begin position="471"/>
        <end position="495"/>
    </location>
</feature>
<dbReference type="AlphaFoldDB" id="A0A6F9DJG7"/>
<feature type="region of interest" description="Disordered" evidence="1">
    <location>
        <begin position="691"/>
        <end position="723"/>
    </location>
</feature>
<feature type="compositionally biased region" description="Polar residues" evidence="1">
    <location>
        <begin position="350"/>
        <end position="364"/>
    </location>
</feature>
<reference evidence="2" key="1">
    <citation type="submission" date="2020-04" db="EMBL/GenBank/DDBJ databases">
        <authorList>
            <person name="Neveu A P."/>
        </authorList>
    </citation>
    <scope>NUCLEOTIDE SEQUENCE</scope>
    <source>
        <tissue evidence="2">Whole embryo</tissue>
    </source>
</reference>
<protein>
    <submittedName>
        <fullName evidence="2">Uncharacterized protein LOC100187156</fullName>
    </submittedName>
</protein>
<feature type="region of interest" description="Disordered" evidence="1">
    <location>
        <begin position="548"/>
        <end position="652"/>
    </location>
</feature>
<accession>A0A6F9DJG7</accession>
<dbReference type="EMBL" id="LR787193">
    <property type="protein sequence ID" value="CAB3263055.1"/>
    <property type="molecule type" value="mRNA"/>
</dbReference>
<proteinExistence type="evidence at transcript level"/>
<feature type="region of interest" description="Disordered" evidence="1">
    <location>
        <begin position="225"/>
        <end position="269"/>
    </location>
</feature>
<name>A0A6F9DJG7_9ASCI</name>
<feature type="compositionally biased region" description="Basic and acidic residues" evidence="1">
    <location>
        <begin position="583"/>
        <end position="598"/>
    </location>
</feature>
<feature type="compositionally biased region" description="Polar residues" evidence="1">
    <location>
        <begin position="92"/>
        <end position="110"/>
    </location>
</feature>
<organism evidence="2">
    <name type="scientific">Phallusia mammillata</name>
    <dbReference type="NCBI Taxonomy" id="59560"/>
    <lineage>
        <taxon>Eukaryota</taxon>
        <taxon>Metazoa</taxon>
        <taxon>Chordata</taxon>
        <taxon>Tunicata</taxon>
        <taxon>Ascidiacea</taxon>
        <taxon>Phlebobranchia</taxon>
        <taxon>Ascidiidae</taxon>
        <taxon>Phallusia</taxon>
    </lineage>
</organism>
<evidence type="ECO:0000256" key="1">
    <source>
        <dbReference type="SAM" id="MobiDB-lite"/>
    </source>
</evidence>
<sequence length="887" mass="97484">MLKIESRSNFENPSSAKDELLDMDERHSDNVFLSQADLDSLSLDSNNTSFGKHTFSEDSVEGGDFDLSELLDTETISQTDKCPVKIEETFPAQRSKSSNNVLNSRQTGEVSSGEKAPAVGTSDVIGAGQSSMADGRSEEEERRLVLASVKHVDCHDFPFEEVLSLEETVLQKGASLNQVASASQTSVYSKTDSSTPETMKDRGSVTIISHAPLPGSLDSAMHVPKERKNKRRPPLLKCQTWPRQDSTEDESSYIQTTVNSSHSSKLDSPSFYSQSAIDFSAISHLSEEHDKMMAQEMSEAPQPQHPFISATTKERLYGKATKSRAQSQRSKSYKENSRGSAIKISSSSSDFTVTHTKPNASIVSTRRHTVGDFQSSVNDKNAVGSNRKSTKAVMSPLEKAFRKQYTIASRSGSPVVPSISTLPTEATAAVDSASVVSDRAEAKKPGQMQMEKQPLPPEGFKITRYPIKANASVIAPTSPTSSAETPEEGSTSESDLHQVIKNLKKQHKEAEDRIALAEKQAKEWKEIAQQTLRAAQVIKAQMEFEKVRANRAEGRSSSTGNDTSNPAHSEKQTPLGLSQQSGDTHRRWSNEVSSRAREGVTITRHRLLSTDATELNVPAVKRSSSRGRKRSGNMYTVSHRDASPKRTRLAENPLPVENEQQKQQSLLNWLTSTETEASDISYMSLLECPPAASSNAKLPASSSAVTTRKRNPPLAMTSRSLSHEEVRAALRAKVEHSRTNVMQADFESSPANKTQNDAEKLNNDAVRMETDQYFRTSSYSSEIFQNYSSTLPNDEDDVLSDLLLSDNDVVPSSPELLHSLSDSELQMPEKRATQAVNTKPTLSKKLSSSEGFLANIQNLHPFPPTVTNDTSKYDSDFLSQLDCFFGL</sequence>